<sequence length="188" mass="19447">MRKWTIAIIVLALMVCGGSVLETSIPAYRTFDTLVDASNAVDSDLAAATGFGIGAVTGEIDLATVAGVGKGVSANSIVLTLHAATAADGDTLTQKIYGRSENGPPQLIASIVWTIGTARADGSTATLLWADTAAVTDTHLTTIATADGAGSNRVVSVWVDLTGYRFLTSLITAQTGDPTTITVFYRYF</sequence>
<protein>
    <submittedName>
        <fullName evidence="1">Uncharacterized protein</fullName>
    </submittedName>
</protein>
<dbReference type="EMBL" id="LAZR01030471">
    <property type="protein sequence ID" value="KKL56500.1"/>
    <property type="molecule type" value="Genomic_DNA"/>
</dbReference>
<comment type="caution">
    <text evidence="1">The sequence shown here is derived from an EMBL/GenBank/DDBJ whole genome shotgun (WGS) entry which is preliminary data.</text>
</comment>
<accession>A0A0F9FGX1</accession>
<dbReference type="AlphaFoldDB" id="A0A0F9FGX1"/>
<reference evidence="1" key="1">
    <citation type="journal article" date="2015" name="Nature">
        <title>Complex archaea that bridge the gap between prokaryotes and eukaryotes.</title>
        <authorList>
            <person name="Spang A."/>
            <person name="Saw J.H."/>
            <person name="Jorgensen S.L."/>
            <person name="Zaremba-Niedzwiedzka K."/>
            <person name="Martijn J."/>
            <person name="Lind A.E."/>
            <person name="van Eijk R."/>
            <person name="Schleper C."/>
            <person name="Guy L."/>
            <person name="Ettema T.J."/>
        </authorList>
    </citation>
    <scope>NUCLEOTIDE SEQUENCE</scope>
</reference>
<organism evidence="1">
    <name type="scientific">marine sediment metagenome</name>
    <dbReference type="NCBI Taxonomy" id="412755"/>
    <lineage>
        <taxon>unclassified sequences</taxon>
        <taxon>metagenomes</taxon>
        <taxon>ecological metagenomes</taxon>
    </lineage>
</organism>
<name>A0A0F9FGX1_9ZZZZ</name>
<gene>
    <name evidence="1" type="ORF">LCGC14_2244790</name>
</gene>
<proteinExistence type="predicted"/>
<evidence type="ECO:0000313" key="1">
    <source>
        <dbReference type="EMBL" id="KKL56500.1"/>
    </source>
</evidence>